<dbReference type="InterPro" id="IPR014044">
    <property type="entry name" value="CAP_dom"/>
</dbReference>
<dbReference type="Gene3D" id="3.40.33.10">
    <property type="entry name" value="CAP"/>
    <property type="match status" value="2"/>
</dbReference>
<dbReference type="InterPro" id="IPR034113">
    <property type="entry name" value="SCP_GAPR1-like"/>
</dbReference>
<dbReference type="SMART" id="SM00198">
    <property type="entry name" value="SCP"/>
    <property type="match status" value="2"/>
</dbReference>
<reference evidence="2 3" key="1">
    <citation type="submission" date="2022-05" db="EMBL/GenBank/DDBJ databases">
        <authorList>
            <consortium name="Genoscope - CEA"/>
            <person name="William W."/>
        </authorList>
    </citation>
    <scope>NUCLEOTIDE SEQUENCE [LARGE SCALE GENOMIC DNA]</scope>
</reference>
<evidence type="ECO:0000259" key="1">
    <source>
        <dbReference type="SMART" id="SM00198"/>
    </source>
</evidence>
<accession>A0ABN8P5P1</accession>
<protein>
    <recommendedName>
        <fullName evidence="1">SCP domain-containing protein</fullName>
    </recommendedName>
</protein>
<sequence length="521" mass="57775">MNVKKGKFNADYCQTGIEPALSDLARLHEDDQIRFMDTCFSQDQTTALNIHNKYRKIHKAPMMKLDKTLCNKAQEFVNKLKCSGQNAPSLQGKNVISESFCSTNGGSSMEQILTRWLVNYSTSHFTQMVWKQTTKLGIARAEGTKANNQRCVYIVAIYEPPGNIPNAFATNVVKGDFDQKYCKKKNPWNQKREDQVTRYLCNGLTRKEVYKYHSWYSCNACQIGRGKLPTKFRSNVNFSSLLVLLLLVNGQVLKPGSYNVNGNINVLADGSITTNVQMRPGKGGPKFTLTEEQGLAMHNEFRQIHQGPAMTLNKTMCNMAQAYAETLAQSGTFQHSSRDERDGDGENLSFGCATEAAQTVDDAVTNWYNEVCNPGYDFNNGGFSSGTGHFTQVVWEGSLQLGIGRAETTQNGMKCAYIVGRYKPAGNMIGQFTNNVKEGNFNRENYCSSVTSKKRKFFDKSGKSHATGTPLAAVGVSGSRTQDSAIKIELLKEKKKKHFRGWLLKGQGAGEGRGRGNTGAQ</sequence>
<organism evidence="2 3">
    <name type="scientific">Porites lobata</name>
    <dbReference type="NCBI Taxonomy" id="104759"/>
    <lineage>
        <taxon>Eukaryota</taxon>
        <taxon>Metazoa</taxon>
        <taxon>Cnidaria</taxon>
        <taxon>Anthozoa</taxon>
        <taxon>Hexacorallia</taxon>
        <taxon>Scleractinia</taxon>
        <taxon>Fungiina</taxon>
        <taxon>Poritidae</taxon>
        <taxon>Porites</taxon>
    </lineage>
</organism>
<dbReference type="EMBL" id="CALNXK010000047">
    <property type="protein sequence ID" value="CAH3129875.1"/>
    <property type="molecule type" value="Genomic_DNA"/>
</dbReference>
<dbReference type="InterPro" id="IPR018244">
    <property type="entry name" value="Allrgn_V5/Tpx1_CS"/>
</dbReference>
<dbReference type="SUPFAM" id="SSF55797">
    <property type="entry name" value="PR-1-like"/>
    <property type="match status" value="2"/>
</dbReference>
<dbReference type="Proteomes" id="UP001159405">
    <property type="component" value="Unassembled WGS sequence"/>
</dbReference>
<dbReference type="PRINTS" id="PR00837">
    <property type="entry name" value="V5TPXLIKE"/>
</dbReference>
<dbReference type="PROSITE" id="PS01009">
    <property type="entry name" value="CRISP_1"/>
    <property type="match status" value="1"/>
</dbReference>
<evidence type="ECO:0000313" key="3">
    <source>
        <dbReference type="Proteomes" id="UP001159405"/>
    </source>
</evidence>
<feature type="domain" description="SCP" evidence="1">
    <location>
        <begin position="289"/>
        <end position="430"/>
    </location>
</feature>
<dbReference type="CDD" id="cd05382">
    <property type="entry name" value="CAP_GAPR1-like"/>
    <property type="match status" value="1"/>
</dbReference>
<keyword evidence="3" id="KW-1185">Reference proteome</keyword>
<dbReference type="InterPro" id="IPR035940">
    <property type="entry name" value="CAP_sf"/>
</dbReference>
<feature type="domain" description="SCP" evidence="1">
    <location>
        <begin position="42"/>
        <end position="166"/>
    </location>
</feature>
<comment type="caution">
    <text evidence="2">The sequence shown here is derived from an EMBL/GenBank/DDBJ whole genome shotgun (WGS) entry which is preliminary data.</text>
</comment>
<name>A0ABN8P5P1_9CNID</name>
<gene>
    <name evidence="2" type="ORF">PLOB_00034321</name>
</gene>
<evidence type="ECO:0000313" key="2">
    <source>
        <dbReference type="EMBL" id="CAH3129875.1"/>
    </source>
</evidence>
<proteinExistence type="predicted"/>
<dbReference type="Pfam" id="PF00188">
    <property type="entry name" value="CAP"/>
    <property type="match status" value="2"/>
</dbReference>
<dbReference type="PANTHER" id="PTHR10334">
    <property type="entry name" value="CYSTEINE-RICH SECRETORY PROTEIN-RELATED"/>
    <property type="match status" value="1"/>
</dbReference>
<dbReference type="InterPro" id="IPR001283">
    <property type="entry name" value="CRISP-related"/>
</dbReference>